<accession>A0ACB8TZ33</accession>
<dbReference type="Proteomes" id="UP001055072">
    <property type="component" value="Unassembled WGS sequence"/>
</dbReference>
<comment type="caution">
    <text evidence="1">The sequence shown here is derived from an EMBL/GenBank/DDBJ whole genome shotgun (WGS) entry which is preliminary data.</text>
</comment>
<name>A0ACB8TZ33_9APHY</name>
<evidence type="ECO:0000313" key="1">
    <source>
        <dbReference type="EMBL" id="KAI0087342.1"/>
    </source>
</evidence>
<evidence type="ECO:0000313" key="2">
    <source>
        <dbReference type="Proteomes" id="UP001055072"/>
    </source>
</evidence>
<protein>
    <submittedName>
        <fullName evidence="1">Uncharacterized protein</fullName>
    </submittedName>
</protein>
<dbReference type="EMBL" id="MU274918">
    <property type="protein sequence ID" value="KAI0087342.1"/>
    <property type="molecule type" value="Genomic_DNA"/>
</dbReference>
<sequence>MIQICRAEDGQIFQADTNLWDIERKGTLERFLSEETCVEEDDILAYLPDGRRLRNENVRDLAGVEDQTIYVFNKAYLDLDIDLVLRKLRVEAPLQPPVEENIAATPPFRPTHLASSYLRTANIHQEEVNRTLQSLRYQYEAIRIASSSLDLHVLAIQEAFEAITTWK</sequence>
<organism evidence="1 2">
    <name type="scientific">Irpex rosettiformis</name>
    <dbReference type="NCBI Taxonomy" id="378272"/>
    <lineage>
        <taxon>Eukaryota</taxon>
        <taxon>Fungi</taxon>
        <taxon>Dikarya</taxon>
        <taxon>Basidiomycota</taxon>
        <taxon>Agaricomycotina</taxon>
        <taxon>Agaricomycetes</taxon>
        <taxon>Polyporales</taxon>
        <taxon>Irpicaceae</taxon>
        <taxon>Irpex</taxon>
    </lineage>
</organism>
<proteinExistence type="predicted"/>
<gene>
    <name evidence="1" type="ORF">BDY19DRAFT_246729</name>
</gene>
<keyword evidence="2" id="KW-1185">Reference proteome</keyword>
<reference evidence="1" key="1">
    <citation type="journal article" date="2021" name="Environ. Microbiol.">
        <title>Gene family expansions and transcriptome signatures uncover fungal adaptations to wood decay.</title>
        <authorList>
            <person name="Hage H."/>
            <person name="Miyauchi S."/>
            <person name="Viragh M."/>
            <person name="Drula E."/>
            <person name="Min B."/>
            <person name="Chaduli D."/>
            <person name="Navarro D."/>
            <person name="Favel A."/>
            <person name="Norest M."/>
            <person name="Lesage-Meessen L."/>
            <person name="Balint B."/>
            <person name="Merenyi Z."/>
            <person name="de Eugenio L."/>
            <person name="Morin E."/>
            <person name="Martinez A.T."/>
            <person name="Baldrian P."/>
            <person name="Stursova M."/>
            <person name="Martinez M.J."/>
            <person name="Novotny C."/>
            <person name="Magnuson J.K."/>
            <person name="Spatafora J.W."/>
            <person name="Maurice S."/>
            <person name="Pangilinan J."/>
            <person name="Andreopoulos W."/>
            <person name="LaButti K."/>
            <person name="Hundley H."/>
            <person name="Na H."/>
            <person name="Kuo A."/>
            <person name="Barry K."/>
            <person name="Lipzen A."/>
            <person name="Henrissat B."/>
            <person name="Riley R."/>
            <person name="Ahrendt S."/>
            <person name="Nagy L.G."/>
            <person name="Grigoriev I.V."/>
            <person name="Martin F."/>
            <person name="Rosso M.N."/>
        </authorList>
    </citation>
    <scope>NUCLEOTIDE SEQUENCE</scope>
    <source>
        <strain evidence="1">CBS 384.51</strain>
    </source>
</reference>